<evidence type="ECO:0000313" key="2">
    <source>
        <dbReference type="Proteomes" id="UP000298180"/>
    </source>
</evidence>
<evidence type="ECO:0000313" key="1">
    <source>
        <dbReference type="EMBL" id="TFZ00638.1"/>
    </source>
</evidence>
<dbReference type="RefSeq" id="WP_135264976.1">
    <property type="nucleotide sequence ID" value="NZ_SMLM01000003.1"/>
</dbReference>
<protein>
    <submittedName>
        <fullName evidence="1">Ribbon-helix-helix protein, CopG family</fullName>
    </submittedName>
</protein>
<sequence length="89" mass="10129">MSTLSIRLDPELERRLDLEVARRKSTRSRFVQDLLREALSPQDPVHLLQEARAAYGLPDPARAKVRTNKAADVKALVRKAVAEKQGRRK</sequence>
<accession>A0A4Z0BQX3</accession>
<comment type="caution">
    <text evidence="1">The sequence shown here is derived from an EMBL/GenBank/DDBJ whole genome shotgun (WGS) entry which is preliminary data.</text>
</comment>
<dbReference type="AlphaFoldDB" id="A0A4Z0BQX3"/>
<dbReference type="OrthoDB" id="9852123at2"/>
<keyword evidence="2" id="KW-1185">Reference proteome</keyword>
<name>A0A4Z0BQX3_9BURK</name>
<organism evidence="1 2">
    <name type="scientific">Ramlibacter henchirensis</name>
    <dbReference type="NCBI Taxonomy" id="204072"/>
    <lineage>
        <taxon>Bacteria</taxon>
        <taxon>Pseudomonadati</taxon>
        <taxon>Pseudomonadota</taxon>
        <taxon>Betaproteobacteria</taxon>
        <taxon>Burkholderiales</taxon>
        <taxon>Comamonadaceae</taxon>
        <taxon>Ramlibacter</taxon>
    </lineage>
</organism>
<dbReference type="Proteomes" id="UP000298180">
    <property type="component" value="Unassembled WGS sequence"/>
</dbReference>
<dbReference type="EMBL" id="SMLM01000003">
    <property type="protein sequence ID" value="TFZ00638.1"/>
    <property type="molecule type" value="Genomic_DNA"/>
</dbReference>
<proteinExistence type="predicted"/>
<gene>
    <name evidence="1" type="ORF">EZ313_19490</name>
</gene>
<reference evidence="1 2" key="1">
    <citation type="submission" date="2019-03" db="EMBL/GenBank/DDBJ databases">
        <title>Ramlibacter henchirensis DSM 14656, whole genome shotgun sequence.</title>
        <authorList>
            <person name="Zhang X."/>
            <person name="Feng G."/>
            <person name="Zhu H."/>
        </authorList>
    </citation>
    <scope>NUCLEOTIDE SEQUENCE [LARGE SCALE GENOMIC DNA]</scope>
    <source>
        <strain evidence="1 2">DSM 14656</strain>
    </source>
</reference>